<dbReference type="PIRSF" id="PIRSF000103">
    <property type="entry name" value="HIBADH"/>
    <property type="match status" value="1"/>
</dbReference>
<evidence type="ECO:0000256" key="3">
    <source>
        <dbReference type="PIRSR" id="PIRSR000103-1"/>
    </source>
</evidence>
<dbReference type="SUPFAM" id="SSF48179">
    <property type="entry name" value="6-phosphogluconate dehydrogenase C-terminal domain-like"/>
    <property type="match status" value="1"/>
</dbReference>
<evidence type="ECO:0000313" key="7">
    <source>
        <dbReference type="Proteomes" id="UP000322822"/>
    </source>
</evidence>
<evidence type="ECO:0000259" key="5">
    <source>
        <dbReference type="Pfam" id="PF14833"/>
    </source>
</evidence>
<keyword evidence="1" id="KW-0560">Oxidoreductase</keyword>
<dbReference type="InterPro" id="IPR029154">
    <property type="entry name" value="HIBADH-like_NADP-bd"/>
</dbReference>
<dbReference type="InterPro" id="IPR015815">
    <property type="entry name" value="HIBADH-related"/>
</dbReference>
<evidence type="ECO:0000256" key="2">
    <source>
        <dbReference type="ARBA" id="ARBA00023027"/>
    </source>
</evidence>
<accession>A0A5P2HC89</accession>
<dbReference type="AlphaFoldDB" id="A0A5P2HC89"/>
<dbReference type="GO" id="GO:0016491">
    <property type="term" value="F:oxidoreductase activity"/>
    <property type="evidence" value="ECO:0007669"/>
    <property type="project" value="UniProtKB-KW"/>
</dbReference>
<dbReference type="Proteomes" id="UP000322822">
    <property type="component" value="Chromosome 2"/>
</dbReference>
<dbReference type="Gene3D" id="3.40.50.720">
    <property type="entry name" value="NAD(P)-binding Rossmann-like Domain"/>
    <property type="match status" value="1"/>
</dbReference>
<dbReference type="SUPFAM" id="SSF51735">
    <property type="entry name" value="NAD(P)-binding Rossmann-fold domains"/>
    <property type="match status" value="1"/>
</dbReference>
<keyword evidence="2" id="KW-0520">NAD</keyword>
<dbReference type="OrthoDB" id="9786703at2"/>
<protein>
    <submittedName>
        <fullName evidence="6">NAD(P)-dependent oxidoreductase</fullName>
    </submittedName>
</protein>
<dbReference type="InterPro" id="IPR013328">
    <property type="entry name" value="6PGD_dom2"/>
</dbReference>
<evidence type="ECO:0000313" key="6">
    <source>
        <dbReference type="EMBL" id="QET04829.1"/>
    </source>
</evidence>
<dbReference type="Pfam" id="PF03446">
    <property type="entry name" value="NAD_binding_2"/>
    <property type="match status" value="1"/>
</dbReference>
<gene>
    <name evidence="6" type="ORF">FOB72_22380</name>
</gene>
<organism evidence="6 7">
    <name type="scientific">Cupriavidus pauculus</name>
    <dbReference type="NCBI Taxonomy" id="82633"/>
    <lineage>
        <taxon>Bacteria</taxon>
        <taxon>Pseudomonadati</taxon>
        <taxon>Pseudomonadota</taxon>
        <taxon>Betaproteobacteria</taxon>
        <taxon>Burkholderiales</taxon>
        <taxon>Burkholderiaceae</taxon>
        <taxon>Cupriavidus</taxon>
    </lineage>
</organism>
<feature type="domain" description="3-hydroxyisobutyrate dehydrogenase-like NAD-binding" evidence="5">
    <location>
        <begin position="175"/>
        <end position="279"/>
    </location>
</feature>
<dbReference type="GO" id="GO:0051287">
    <property type="term" value="F:NAD binding"/>
    <property type="evidence" value="ECO:0007669"/>
    <property type="project" value="InterPro"/>
</dbReference>
<reference evidence="6 7" key="1">
    <citation type="submission" date="2019-09" db="EMBL/GenBank/DDBJ databases">
        <title>FDA dAtabase for Regulatory Grade micrObial Sequences (FDA-ARGOS): Supporting development and validation of Infectious Disease Dx tests.</title>
        <authorList>
            <person name="Sciortino C."/>
            <person name="Tallon L."/>
            <person name="Sadzewicz L."/>
            <person name="Vavikolanu K."/>
            <person name="Mehta A."/>
            <person name="Aluvathingal J."/>
            <person name="Nadendla S."/>
            <person name="Nandy P."/>
            <person name="Geyer C."/>
            <person name="Yan Y."/>
            <person name="Sichtig H."/>
        </authorList>
    </citation>
    <scope>NUCLEOTIDE SEQUENCE [LARGE SCALE GENOMIC DNA]</scope>
    <source>
        <strain evidence="6 7">FDAARGOS_664</strain>
    </source>
</reference>
<proteinExistence type="predicted"/>
<dbReference type="PANTHER" id="PTHR43060:SF15">
    <property type="entry name" value="3-HYDROXYISOBUTYRATE DEHYDROGENASE-LIKE 1, MITOCHONDRIAL-RELATED"/>
    <property type="match status" value="1"/>
</dbReference>
<dbReference type="InterPro" id="IPR006115">
    <property type="entry name" value="6PGDH_NADP-bd"/>
</dbReference>
<dbReference type="PANTHER" id="PTHR43060">
    <property type="entry name" value="3-HYDROXYISOBUTYRATE DEHYDROGENASE-LIKE 1, MITOCHONDRIAL-RELATED"/>
    <property type="match status" value="1"/>
</dbReference>
<dbReference type="InterPro" id="IPR036291">
    <property type="entry name" value="NAD(P)-bd_dom_sf"/>
</dbReference>
<dbReference type="GO" id="GO:0050661">
    <property type="term" value="F:NADP binding"/>
    <property type="evidence" value="ECO:0007669"/>
    <property type="project" value="InterPro"/>
</dbReference>
<feature type="domain" description="6-phosphogluconate dehydrogenase NADP-binding" evidence="4">
    <location>
        <begin position="12"/>
        <end position="172"/>
    </location>
</feature>
<evidence type="ECO:0000256" key="1">
    <source>
        <dbReference type="ARBA" id="ARBA00023002"/>
    </source>
</evidence>
<feature type="active site" evidence="3">
    <location>
        <position position="181"/>
    </location>
</feature>
<dbReference type="Pfam" id="PF14833">
    <property type="entry name" value="NAD_binding_11"/>
    <property type="match status" value="1"/>
</dbReference>
<dbReference type="InterPro" id="IPR008927">
    <property type="entry name" value="6-PGluconate_DH-like_C_sf"/>
</dbReference>
<dbReference type="Gene3D" id="1.10.1040.10">
    <property type="entry name" value="N-(1-d-carboxylethyl)-l-norvaline Dehydrogenase, domain 2"/>
    <property type="match status" value="1"/>
</dbReference>
<dbReference type="EMBL" id="CP044067">
    <property type="protein sequence ID" value="QET04829.1"/>
    <property type="molecule type" value="Genomic_DNA"/>
</dbReference>
<evidence type="ECO:0000259" key="4">
    <source>
        <dbReference type="Pfam" id="PF03446"/>
    </source>
</evidence>
<sequence>MHPTTGDIHMKTVGMIGIGMMGHGIATNVVKHGHPLVVLAHPGNQPLDALLTAGARQVATIPELAAQADIVILCVTGTPEVEDVLFSQNALLSALRPGTVVIDCSTAIPSSTERIAAAVHKAGGKFLDAPMTRTPKEAAEGRLNLIVGGDPALYRECLPLLQSFAENITFAGPVGSGHRLKLLHNFVSLGFSAVLAEAAACAARADVNPEVLIDVLAKGGGAGVILERLRPFIEHGDGSGFRFTIANALKDMTYYDTMAREIGASHTTSTAIRETYSGAYVQRATGTVPELVALLAQPGSAQ</sequence>
<name>A0A5P2HC89_9BURK</name>